<dbReference type="AlphaFoldDB" id="A0A0E9UT80"/>
<dbReference type="EMBL" id="GBXM01040399">
    <property type="protein sequence ID" value="JAH68178.1"/>
    <property type="molecule type" value="Transcribed_RNA"/>
</dbReference>
<evidence type="ECO:0000313" key="1">
    <source>
        <dbReference type="EMBL" id="JAH68178.1"/>
    </source>
</evidence>
<sequence>MLLLNPEGGTVLVNLLQPS</sequence>
<reference evidence="1" key="2">
    <citation type="journal article" date="2015" name="Fish Shellfish Immunol.">
        <title>Early steps in the European eel (Anguilla anguilla)-Vibrio vulnificus interaction in the gills: Role of the RtxA13 toxin.</title>
        <authorList>
            <person name="Callol A."/>
            <person name="Pajuelo D."/>
            <person name="Ebbesson L."/>
            <person name="Teles M."/>
            <person name="MacKenzie S."/>
            <person name="Amaro C."/>
        </authorList>
    </citation>
    <scope>NUCLEOTIDE SEQUENCE</scope>
</reference>
<accession>A0A0E9UT80</accession>
<protein>
    <submittedName>
        <fullName evidence="1">Uncharacterized protein</fullName>
    </submittedName>
</protein>
<organism evidence="1">
    <name type="scientific">Anguilla anguilla</name>
    <name type="common">European freshwater eel</name>
    <name type="synonym">Muraena anguilla</name>
    <dbReference type="NCBI Taxonomy" id="7936"/>
    <lineage>
        <taxon>Eukaryota</taxon>
        <taxon>Metazoa</taxon>
        <taxon>Chordata</taxon>
        <taxon>Craniata</taxon>
        <taxon>Vertebrata</taxon>
        <taxon>Euteleostomi</taxon>
        <taxon>Actinopterygii</taxon>
        <taxon>Neopterygii</taxon>
        <taxon>Teleostei</taxon>
        <taxon>Anguilliformes</taxon>
        <taxon>Anguillidae</taxon>
        <taxon>Anguilla</taxon>
    </lineage>
</organism>
<reference evidence="1" key="1">
    <citation type="submission" date="2014-11" db="EMBL/GenBank/DDBJ databases">
        <authorList>
            <person name="Amaro Gonzalez C."/>
        </authorList>
    </citation>
    <scope>NUCLEOTIDE SEQUENCE</scope>
</reference>
<name>A0A0E9UT80_ANGAN</name>
<proteinExistence type="predicted"/>